<dbReference type="Proteomes" id="UP001301958">
    <property type="component" value="Unassembled WGS sequence"/>
</dbReference>
<feature type="region of interest" description="Disordered" evidence="1">
    <location>
        <begin position="168"/>
        <end position="189"/>
    </location>
</feature>
<reference evidence="4" key="1">
    <citation type="journal article" date="2023" name="Mol. Phylogenet. Evol.">
        <title>Genome-scale phylogeny and comparative genomics of the fungal order Sordariales.</title>
        <authorList>
            <person name="Hensen N."/>
            <person name="Bonometti L."/>
            <person name="Westerberg I."/>
            <person name="Brannstrom I.O."/>
            <person name="Guillou S."/>
            <person name="Cros-Aarteil S."/>
            <person name="Calhoun S."/>
            <person name="Haridas S."/>
            <person name="Kuo A."/>
            <person name="Mondo S."/>
            <person name="Pangilinan J."/>
            <person name="Riley R."/>
            <person name="LaButti K."/>
            <person name="Andreopoulos B."/>
            <person name="Lipzen A."/>
            <person name="Chen C."/>
            <person name="Yan M."/>
            <person name="Daum C."/>
            <person name="Ng V."/>
            <person name="Clum A."/>
            <person name="Steindorff A."/>
            <person name="Ohm R.A."/>
            <person name="Martin F."/>
            <person name="Silar P."/>
            <person name="Natvig D.O."/>
            <person name="Lalanne C."/>
            <person name="Gautier V."/>
            <person name="Ament-Velasquez S.L."/>
            <person name="Kruys A."/>
            <person name="Hutchinson M.I."/>
            <person name="Powell A.J."/>
            <person name="Barry K."/>
            <person name="Miller A.N."/>
            <person name="Grigoriev I.V."/>
            <person name="Debuchy R."/>
            <person name="Gladieux P."/>
            <person name="Hiltunen Thoren M."/>
            <person name="Johannesson H."/>
        </authorList>
    </citation>
    <scope>NUCLEOTIDE SEQUENCE</scope>
    <source>
        <strain evidence="4">CBS 990.96</strain>
    </source>
</reference>
<evidence type="ECO:0000256" key="2">
    <source>
        <dbReference type="SAM" id="Phobius"/>
    </source>
</evidence>
<dbReference type="EMBL" id="MU865580">
    <property type="protein sequence ID" value="KAK4221146.1"/>
    <property type="molecule type" value="Genomic_DNA"/>
</dbReference>
<protein>
    <submittedName>
        <fullName evidence="4">Uncharacterized protein</fullName>
    </submittedName>
</protein>
<keyword evidence="2" id="KW-1133">Transmembrane helix</keyword>
<accession>A0AAN6YN99</accession>
<sequence length="297" mass="31417">MKTFVPALIVSATLQTVKALNDLTIVQHPITANQHPTITPPVAFRGGDWRRQLRSTESFDACYWRSRGFLTSEVLGCTGASRCSTFRPTGGVTGYLECCVPGLPCTSFLMRCVETIDLTKDTNALTCGGDSPFCKTTSIVEQDVLFFSCTHESQTAITTVFPITTSSSTSSTSKPVPSITGVPPPPSTEVGTSLIPIPSGCAPNVECNPGGGPPTTYSSGLRKEAKIGIGAGLGGGLVFVGGMAYVFRRKNQKGKAHAAQDGAPKSVESTPTQIHTDRMGQPEGMHFEKQQVVARIS</sequence>
<feature type="region of interest" description="Disordered" evidence="1">
    <location>
        <begin position="255"/>
        <end position="285"/>
    </location>
</feature>
<organism evidence="4 5">
    <name type="scientific">Podospora fimiseda</name>
    <dbReference type="NCBI Taxonomy" id="252190"/>
    <lineage>
        <taxon>Eukaryota</taxon>
        <taxon>Fungi</taxon>
        <taxon>Dikarya</taxon>
        <taxon>Ascomycota</taxon>
        <taxon>Pezizomycotina</taxon>
        <taxon>Sordariomycetes</taxon>
        <taxon>Sordariomycetidae</taxon>
        <taxon>Sordariales</taxon>
        <taxon>Podosporaceae</taxon>
        <taxon>Podospora</taxon>
    </lineage>
</organism>
<feature type="compositionally biased region" description="Low complexity" evidence="1">
    <location>
        <begin position="168"/>
        <end position="181"/>
    </location>
</feature>
<feature type="compositionally biased region" description="Basic and acidic residues" evidence="1">
    <location>
        <begin position="275"/>
        <end position="285"/>
    </location>
</feature>
<keyword evidence="3" id="KW-0732">Signal</keyword>
<comment type="caution">
    <text evidence="4">The sequence shown here is derived from an EMBL/GenBank/DDBJ whole genome shotgun (WGS) entry which is preliminary data.</text>
</comment>
<feature type="transmembrane region" description="Helical" evidence="2">
    <location>
        <begin position="227"/>
        <end position="247"/>
    </location>
</feature>
<feature type="chain" id="PRO_5042954936" evidence="3">
    <location>
        <begin position="20"/>
        <end position="297"/>
    </location>
</feature>
<reference evidence="4" key="2">
    <citation type="submission" date="2023-05" db="EMBL/GenBank/DDBJ databases">
        <authorList>
            <consortium name="Lawrence Berkeley National Laboratory"/>
            <person name="Steindorff A."/>
            <person name="Hensen N."/>
            <person name="Bonometti L."/>
            <person name="Westerberg I."/>
            <person name="Brannstrom I.O."/>
            <person name="Guillou S."/>
            <person name="Cros-Aarteil S."/>
            <person name="Calhoun S."/>
            <person name="Haridas S."/>
            <person name="Kuo A."/>
            <person name="Mondo S."/>
            <person name="Pangilinan J."/>
            <person name="Riley R."/>
            <person name="Labutti K."/>
            <person name="Andreopoulos B."/>
            <person name="Lipzen A."/>
            <person name="Chen C."/>
            <person name="Yanf M."/>
            <person name="Daum C."/>
            <person name="Ng V."/>
            <person name="Clum A."/>
            <person name="Ohm R."/>
            <person name="Martin F."/>
            <person name="Silar P."/>
            <person name="Natvig D."/>
            <person name="Lalanne C."/>
            <person name="Gautier V."/>
            <person name="Ament-Velasquez S.L."/>
            <person name="Kruys A."/>
            <person name="Hutchinson M.I."/>
            <person name="Powell A.J."/>
            <person name="Barry K."/>
            <person name="Miller A.N."/>
            <person name="Grigoriev I.V."/>
            <person name="Debuchy R."/>
            <person name="Gladieux P."/>
            <person name="Thoren M.H."/>
            <person name="Johannesson H."/>
        </authorList>
    </citation>
    <scope>NUCLEOTIDE SEQUENCE</scope>
    <source>
        <strain evidence="4">CBS 990.96</strain>
    </source>
</reference>
<evidence type="ECO:0000313" key="4">
    <source>
        <dbReference type="EMBL" id="KAK4221146.1"/>
    </source>
</evidence>
<keyword evidence="2" id="KW-0472">Membrane</keyword>
<evidence type="ECO:0000313" key="5">
    <source>
        <dbReference type="Proteomes" id="UP001301958"/>
    </source>
</evidence>
<name>A0AAN6YN99_9PEZI</name>
<feature type="signal peptide" evidence="3">
    <location>
        <begin position="1"/>
        <end position="19"/>
    </location>
</feature>
<gene>
    <name evidence="4" type="ORF">QBC38DRAFT_492638</name>
</gene>
<keyword evidence="2" id="KW-0812">Transmembrane</keyword>
<proteinExistence type="predicted"/>
<keyword evidence="5" id="KW-1185">Reference proteome</keyword>
<dbReference type="AlphaFoldDB" id="A0AAN6YN99"/>
<evidence type="ECO:0000256" key="1">
    <source>
        <dbReference type="SAM" id="MobiDB-lite"/>
    </source>
</evidence>
<evidence type="ECO:0000256" key="3">
    <source>
        <dbReference type="SAM" id="SignalP"/>
    </source>
</evidence>